<evidence type="ECO:0000313" key="2">
    <source>
        <dbReference type="Proteomes" id="UP000502260"/>
    </source>
</evidence>
<dbReference type="RefSeq" id="WP_173060575.1">
    <property type="nucleotide sequence ID" value="NZ_AP022853.1"/>
</dbReference>
<gene>
    <name evidence="1" type="ORF">SKTS_07430</name>
</gene>
<sequence>MTDPIWKLQAGVSMSQETAQEVAKIACALKSLSAYVTLMHENEDAPEELQQLVDEGLDAMKKVFVW</sequence>
<protein>
    <submittedName>
        <fullName evidence="1">Uncharacterized protein</fullName>
    </submittedName>
</protein>
<name>A0A6F8V9R5_9PROT</name>
<dbReference type="EMBL" id="AP022853">
    <property type="protein sequence ID" value="BCB25857.1"/>
    <property type="molecule type" value="Genomic_DNA"/>
</dbReference>
<keyword evidence="2" id="KW-1185">Reference proteome</keyword>
<dbReference type="KEGG" id="slac:SKTS_07430"/>
<organism evidence="1 2">
    <name type="scientific">Sulfurimicrobium lacus</name>
    <dbReference type="NCBI Taxonomy" id="2715678"/>
    <lineage>
        <taxon>Bacteria</taxon>
        <taxon>Pseudomonadati</taxon>
        <taxon>Pseudomonadota</taxon>
        <taxon>Betaproteobacteria</taxon>
        <taxon>Nitrosomonadales</taxon>
        <taxon>Sulfuricellaceae</taxon>
        <taxon>Sulfurimicrobium</taxon>
    </lineage>
</organism>
<reference evidence="2" key="1">
    <citation type="submission" date="2020-03" db="EMBL/GenBank/DDBJ databases">
        <title>Complete genome sequence of sulfur-oxidizing bacterium skT11.</title>
        <authorList>
            <person name="Kanda M."/>
            <person name="Kojima H."/>
            <person name="Fukui M."/>
        </authorList>
    </citation>
    <scope>NUCLEOTIDE SEQUENCE [LARGE SCALE GENOMIC DNA]</scope>
    <source>
        <strain evidence="2">skT11</strain>
    </source>
</reference>
<accession>A0A6F8V9R5</accession>
<proteinExistence type="predicted"/>
<dbReference type="Proteomes" id="UP000502260">
    <property type="component" value="Chromosome"/>
</dbReference>
<dbReference type="AlphaFoldDB" id="A0A6F8V9R5"/>
<evidence type="ECO:0000313" key="1">
    <source>
        <dbReference type="EMBL" id="BCB25857.1"/>
    </source>
</evidence>